<evidence type="ECO:0000256" key="6">
    <source>
        <dbReference type="RuleBase" id="RU361218"/>
    </source>
</evidence>
<dbReference type="Proteomes" id="UP000515156">
    <property type="component" value="Chromosome 8"/>
</dbReference>
<feature type="transmembrane region" description="Helical" evidence="6">
    <location>
        <begin position="12"/>
        <end position="33"/>
    </location>
</feature>
<feature type="transmembrane region" description="Helical" evidence="6">
    <location>
        <begin position="53"/>
        <end position="79"/>
    </location>
</feature>
<comment type="similarity">
    <text evidence="2 6">Belongs to the tetraspanin (TM4SF) family.</text>
</comment>
<name>A0A6P7YJS4_9AMPH</name>
<dbReference type="Pfam" id="PF00335">
    <property type="entry name" value="Tetraspanin"/>
    <property type="match status" value="1"/>
</dbReference>
<evidence type="ECO:0000256" key="1">
    <source>
        <dbReference type="ARBA" id="ARBA00004141"/>
    </source>
</evidence>
<evidence type="ECO:0000256" key="5">
    <source>
        <dbReference type="ARBA" id="ARBA00023136"/>
    </source>
</evidence>
<dbReference type="InParanoid" id="A0A6P7YJS4"/>
<dbReference type="InterPro" id="IPR008952">
    <property type="entry name" value="Tetraspanin_EC2_sf"/>
</dbReference>
<feature type="transmembrane region" description="Helical" evidence="6">
    <location>
        <begin position="86"/>
        <end position="108"/>
    </location>
</feature>
<reference evidence="8" key="1">
    <citation type="submission" date="2025-08" db="UniProtKB">
        <authorList>
            <consortium name="RefSeq"/>
        </authorList>
    </citation>
    <scope>IDENTIFICATION</scope>
</reference>
<dbReference type="SUPFAM" id="SSF48652">
    <property type="entry name" value="Tetraspanin"/>
    <property type="match status" value="1"/>
</dbReference>
<dbReference type="AlphaFoldDB" id="A0A6P7YJS4"/>
<dbReference type="OrthoDB" id="6361633at2759"/>
<dbReference type="PANTHER" id="PTHR47110">
    <property type="entry name" value="TESTIS-SPECIFIC EXPRESSED PROTEIN 55"/>
    <property type="match status" value="1"/>
</dbReference>
<comment type="subcellular location">
    <subcellularLocation>
        <location evidence="1 6">Membrane</location>
        <topology evidence="1 6">Multi-pass membrane protein</topology>
    </subcellularLocation>
</comment>
<keyword evidence="3 6" id="KW-0812">Transmembrane</keyword>
<evidence type="ECO:0000256" key="4">
    <source>
        <dbReference type="ARBA" id="ARBA00022989"/>
    </source>
</evidence>
<dbReference type="InterPro" id="IPR018499">
    <property type="entry name" value="Tetraspanin/Peripherin"/>
</dbReference>
<gene>
    <name evidence="8" type="primary">UPK1A</name>
</gene>
<protein>
    <recommendedName>
        <fullName evidence="6">Tetraspanin</fullName>
    </recommendedName>
</protein>
<keyword evidence="4 6" id="KW-1133">Transmembrane helix</keyword>
<dbReference type="Gene3D" id="1.10.1450.10">
    <property type="entry name" value="Tetraspanin"/>
    <property type="match status" value="1"/>
</dbReference>
<dbReference type="PIRSF" id="PIRSF002419">
    <property type="entry name" value="Tetraspanin"/>
    <property type="match status" value="1"/>
</dbReference>
<keyword evidence="5 6" id="KW-0472">Membrane</keyword>
<organism evidence="7 8">
    <name type="scientific">Microcaecilia unicolor</name>
    <dbReference type="NCBI Taxonomy" id="1415580"/>
    <lineage>
        <taxon>Eukaryota</taxon>
        <taxon>Metazoa</taxon>
        <taxon>Chordata</taxon>
        <taxon>Craniata</taxon>
        <taxon>Vertebrata</taxon>
        <taxon>Euteleostomi</taxon>
        <taxon>Amphibia</taxon>
        <taxon>Gymnophiona</taxon>
        <taxon>Siphonopidae</taxon>
        <taxon>Microcaecilia</taxon>
    </lineage>
</organism>
<evidence type="ECO:0000313" key="8">
    <source>
        <dbReference type="RefSeq" id="XP_030067727.1"/>
    </source>
</evidence>
<dbReference type="GeneID" id="115475836"/>
<keyword evidence="7" id="KW-1185">Reference proteome</keyword>
<dbReference type="KEGG" id="muo:115475836"/>
<feature type="transmembrane region" description="Helical" evidence="6">
    <location>
        <begin position="226"/>
        <end position="248"/>
    </location>
</feature>
<dbReference type="CTD" id="11045"/>
<dbReference type="PANTHER" id="PTHR47110:SF2">
    <property type="entry name" value="UROPLAKIN-1B"/>
    <property type="match status" value="1"/>
</dbReference>
<dbReference type="FunCoup" id="A0A6P7YJS4">
    <property type="interactions" value="77"/>
</dbReference>
<accession>A0A6P7YJS4</accession>
<dbReference type="PRINTS" id="PR00259">
    <property type="entry name" value="TMFOUR"/>
</dbReference>
<dbReference type="GO" id="GO:0016020">
    <property type="term" value="C:membrane"/>
    <property type="evidence" value="ECO:0007669"/>
    <property type="project" value="UniProtKB-SubCell"/>
</dbReference>
<sequence>MAGKGSSGVAGLIIFGNIIILMAGLALFAETIWATTDPYKVYSILGVTGKDDVFAGGWIAIFCGFCFFLLGIYGIVAAIRGSRTMVMVYLILMLIVYIFECASCITSFTHRDYMINSNVILKQMLTYYTDTSTAQGKEMTQVWNRIMLENRCCGISGPKDWVAYTSTFRAQFSEEKAPWPFLCCKRDANFVIVNEEGCRVGHTDYINTQGCFDHISHAINSYTWGISWFGFAILMWTLLVMLLTMYYYMTL</sequence>
<dbReference type="CDD" id="cd03156">
    <property type="entry name" value="uroplakin_I_like_LEL"/>
    <property type="match status" value="1"/>
</dbReference>
<evidence type="ECO:0000313" key="7">
    <source>
        <dbReference type="Proteomes" id="UP000515156"/>
    </source>
</evidence>
<evidence type="ECO:0000256" key="3">
    <source>
        <dbReference type="ARBA" id="ARBA00022692"/>
    </source>
</evidence>
<dbReference type="InterPro" id="IPR000301">
    <property type="entry name" value="Tetraspanin_animals"/>
</dbReference>
<proteinExistence type="inferred from homology"/>
<evidence type="ECO:0000256" key="2">
    <source>
        <dbReference type="ARBA" id="ARBA00006840"/>
    </source>
</evidence>
<dbReference type="RefSeq" id="XP_030067727.1">
    <property type="nucleotide sequence ID" value="XM_030211867.1"/>
</dbReference>